<evidence type="ECO:0008006" key="8">
    <source>
        <dbReference type="Google" id="ProtNLM"/>
    </source>
</evidence>
<dbReference type="SUPFAM" id="SSF52172">
    <property type="entry name" value="CheY-like"/>
    <property type="match status" value="1"/>
</dbReference>
<name>A0A0D7WBH9_9FLAO</name>
<feature type="domain" description="Response regulatory" evidence="5">
    <location>
        <begin position="9"/>
        <end position="129"/>
    </location>
</feature>
<dbReference type="InterPro" id="IPR001789">
    <property type="entry name" value="Sig_transdc_resp-reg_receiver"/>
</dbReference>
<dbReference type="SUPFAM" id="SSF46894">
    <property type="entry name" value="C-terminal effector domain of the bipartite response regulators"/>
    <property type="match status" value="1"/>
</dbReference>
<dbReference type="OrthoDB" id="9795108at2"/>
<dbReference type="InterPro" id="IPR000792">
    <property type="entry name" value="Tscrpt_reg_LuxR_C"/>
</dbReference>
<dbReference type="SMART" id="SM00421">
    <property type="entry name" value="HTH_LUXR"/>
    <property type="match status" value="1"/>
</dbReference>
<dbReference type="PROSITE" id="PS50043">
    <property type="entry name" value="HTH_LUXR_2"/>
    <property type="match status" value="1"/>
</dbReference>
<keyword evidence="2" id="KW-0238">DNA-binding</keyword>
<dbReference type="PRINTS" id="PR00038">
    <property type="entry name" value="HTHLUXR"/>
</dbReference>
<dbReference type="PANTHER" id="PTHR45566">
    <property type="entry name" value="HTH-TYPE TRANSCRIPTIONAL REGULATOR YHJB-RELATED"/>
    <property type="match status" value="1"/>
</dbReference>
<dbReference type="STRING" id="1435349.PW52_04770"/>
<dbReference type="InterPro" id="IPR058245">
    <property type="entry name" value="NreC/VraR/RcsB-like_REC"/>
</dbReference>
<dbReference type="InterPro" id="IPR051015">
    <property type="entry name" value="EvgA-like"/>
</dbReference>
<dbReference type="RefSeq" id="WP_044631785.1">
    <property type="nucleotide sequence ID" value="NZ_JTDW01000003.1"/>
</dbReference>
<proteinExistence type="predicted"/>
<dbReference type="PANTHER" id="PTHR45566:SF2">
    <property type="entry name" value="NARL SUBFAMILY"/>
    <property type="match status" value="1"/>
</dbReference>
<dbReference type="Proteomes" id="UP000032578">
    <property type="component" value="Unassembled WGS sequence"/>
</dbReference>
<dbReference type="EMBL" id="JTDW01000003">
    <property type="protein sequence ID" value="KJD36471.1"/>
    <property type="molecule type" value="Genomic_DNA"/>
</dbReference>
<keyword evidence="1 3" id="KW-0597">Phosphoprotein</keyword>
<dbReference type="Gene3D" id="1.10.10.10">
    <property type="entry name" value="Winged helix-like DNA-binding domain superfamily/Winged helix DNA-binding domain"/>
    <property type="match status" value="1"/>
</dbReference>
<evidence type="ECO:0000313" key="7">
    <source>
        <dbReference type="Proteomes" id="UP000032578"/>
    </source>
</evidence>
<dbReference type="GO" id="GO:0000160">
    <property type="term" value="P:phosphorelay signal transduction system"/>
    <property type="evidence" value="ECO:0007669"/>
    <property type="project" value="InterPro"/>
</dbReference>
<dbReference type="InterPro" id="IPR016032">
    <property type="entry name" value="Sig_transdc_resp-reg_C-effctor"/>
</dbReference>
<evidence type="ECO:0000313" key="6">
    <source>
        <dbReference type="EMBL" id="KJD36471.1"/>
    </source>
</evidence>
<accession>A0A0D7WBH9</accession>
<gene>
    <name evidence="6" type="ORF">PW52_04770</name>
</gene>
<dbReference type="CDD" id="cd17535">
    <property type="entry name" value="REC_NarL-like"/>
    <property type="match status" value="1"/>
</dbReference>
<evidence type="ECO:0000256" key="1">
    <source>
        <dbReference type="ARBA" id="ARBA00022553"/>
    </source>
</evidence>
<feature type="domain" description="HTH luxR-type" evidence="4">
    <location>
        <begin position="144"/>
        <end position="209"/>
    </location>
</feature>
<dbReference type="Pfam" id="PF00072">
    <property type="entry name" value="Response_reg"/>
    <property type="match status" value="1"/>
</dbReference>
<dbReference type="InterPro" id="IPR036388">
    <property type="entry name" value="WH-like_DNA-bd_sf"/>
</dbReference>
<dbReference type="PROSITE" id="PS50110">
    <property type="entry name" value="RESPONSE_REGULATORY"/>
    <property type="match status" value="1"/>
</dbReference>
<reference evidence="6 7" key="1">
    <citation type="submission" date="2014-11" db="EMBL/GenBank/DDBJ databases">
        <title>Tamlana sedimentorum sp. nov., isolated from shallow sand sediments of the Sea of Japan.</title>
        <authorList>
            <person name="Romanenko L.A."/>
        </authorList>
    </citation>
    <scope>NUCLEOTIDE SEQUENCE [LARGE SCALE GENOMIC DNA]</scope>
    <source>
        <strain evidence="6 7">JCM 19808</strain>
    </source>
</reference>
<protein>
    <recommendedName>
        <fullName evidence="8">LuxR family transcriptional regulator</fullName>
    </recommendedName>
</protein>
<keyword evidence="7" id="KW-1185">Reference proteome</keyword>
<dbReference type="AlphaFoldDB" id="A0A0D7WBH9"/>
<evidence type="ECO:0000259" key="5">
    <source>
        <dbReference type="PROSITE" id="PS50110"/>
    </source>
</evidence>
<dbReference type="CDD" id="cd06170">
    <property type="entry name" value="LuxR_C_like"/>
    <property type="match status" value="1"/>
</dbReference>
<comment type="caution">
    <text evidence="6">The sequence shown here is derived from an EMBL/GenBank/DDBJ whole genome shotgun (WGS) entry which is preliminary data.</text>
</comment>
<feature type="modified residue" description="4-aspartylphosphate" evidence="3">
    <location>
        <position position="61"/>
    </location>
</feature>
<dbReference type="Pfam" id="PF00196">
    <property type="entry name" value="GerE"/>
    <property type="match status" value="1"/>
</dbReference>
<dbReference type="PATRIC" id="fig|1435349.4.peg.1871"/>
<sequence>MNLKINKADILIVDDSVIFSQGLVSLLEQYPDYVSSIQVAHNYEQALKILATAMINTLILDLNFESDDYNGFIIAKKVKSLYPKIKIIILTQEAKIDNYEVLFKEIDVDGYLDKQLGIEETLGALTAIMNNKKYIDKNIKAMLEIGKWLNISRREKDVINLLSQGLTQKEIAYNLNISNRTVETHIKNLTKKMEARNTPHLVSIYSQYKNGNRENGYTF</sequence>
<dbReference type="GO" id="GO:0003677">
    <property type="term" value="F:DNA binding"/>
    <property type="evidence" value="ECO:0007669"/>
    <property type="project" value="UniProtKB-KW"/>
</dbReference>
<evidence type="ECO:0000256" key="3">
    <source>
        <dbReference type="PROSITE-ProRule" id="PRU00169"/>
    </source>
</evidence>
<evidence type="ECO:0000256" key="2">
    <source>
        <dbReference type="ARBA" id="ARBA00023125"/>
    </source>
</evidence>
<dbReference type="GO" id="GO:0006355">
    <property type="term" value="P:regulation of DNA-templated transcription"/>
    <property type="evidence" value="ECO:0007669"/>
    <property type="project" value="InterPro"/>
</dbReference>
<dbReference type="InterPro" id="IPR011006">
    <property type="entry name" value="CheY-like_superfamily"/>
</dbReference>
<evidence type="ECO:0000259" key="4">
    <source>
        <dbReference type="PROSITE" id="PS50043"/>
    </source>
</evidence>
<organism evidence="6 7">
    <name type="scientific">Neotamlana sedimentorum</name>
    <dbReference type="NCBI Taxonomy" id="1435349"/>
    <lineage>
        <taxon>Bacteria</taxon>
        <taxon>Pseudomonadati</taxon>
        <taxon>Bacteroidota</taxon>
        <taxon>Flavobacteriia</taxon>
        <taxon>Flavobacteriales</taxon>
        <taxon>Flavobacteriaceae</taxon>
        <taxon>Neotamlana</taxon>
    </lineage>
</organism>
<dbReference type="Gene3D" id="3.40.50.2300">
    <property type="match status" value="1"/>
</dbReference>
<dbReference type="SMART" id="SM00448">
    <property type="entry name" value="REC"/>
    <property type="match status" value="1"/>
</dbReference>